<proteinExistence type="predicted"/>
<evidence type="ECO:0008006" key="3">
    <source>
        <dbReference type="Google" id="ProtNLM"/>
    </source>
</evidence>
<evidence type="ECO:0000313" key="1">
    <source>
        <dbReference type="EMBL" id="GMQ30649.1"/>
    </source>
</evidence>
<keyword evidence="2" id="KW-1185">Reference proteome</keyword>
<accession>A0ABQ6PRL9</accession>
<evidence type="ECO:0000313" key="2">
    <source>
        <dbReference type="Proteomes" id="UP001338309"/>
    </source>
</evidence>
<sequence>MKKLYLSVLRRLALLLVFFGLCVPTYAAIPVAEIIRQGVKKVIVAVDLKIQRLQNETIWLQQVQQKMENILSENQLAEIASWGQRQKELYGDYFEGLWKVKEAIAQVQRIKSIARTQSELLSAYQQSWQMLQADGRFTLAELELIHNRYGEILRSSASNLGELTALLKEFSFQVSDGERLERIHTLDQQMTKNFRNLVSLNLQLETINTQRKIWEREGKVLEGLFQ</sequence>
<organism evidence="1 2">
    <name type="scientific">Algoriphagus confluentis</name>
    <dbReference type="NCBI Taxonomy" id="1697556"/>
    <lineage>
        <taxon>Bacteria</taxon>
        <taxon>Pseudomonadati</taxon>
        <taxon>Bacteroidota</taxon>
        <taxon>Cytophagia</taxon>
        <taxon>Cytophagales</taxon>
        <taxon>Cyclobacteriaceae</taxon>
        <taxon>Algoriphagus</taxon>
    </lineage>
</organism>
<reference evidence="1 2" key="1">
    <citation type="submission" date="2023-08" db="EMBL/GenBank/DDBJ databases">
        <title>Draft genome sequence of Algoriphagus confluentis.</title>
        <authorList>
            <person name="Takatani N."/>
            <person name="Hosokawa M."/>
            <person name="Sawabe T."/>
        </authorList>
    </citation>
    <scope>NUCLEOTIDE SEQUENCE [LARGE SCALE GENOMIC DNA]</scope>
    <source>
        <strain evidence="1 2">NBRC 111222</strain>
    </source>
</reference>
<dbReference type="RefSeq" id="WP_338225360.1">
    <property type="nucleotide sequence ID" value="NZ_BTPD01000011.1"/>
</dbReference>
<dbReference type="Proteomes" id="UP001338309">
    <property type="component" value="Unassembled WGS sequence"/>
</dbReference>
<name>A0ABQ6PRL9_9BACT</name>
<protein>
    <recommendedName>
        <fullName evidence="3">Conjugal transfer protein TraI</fullName>
    </recommendedName>
</protein>
<comment type="caution">
    <text evidence="1">The sequence shown here is derived from an EMBL/GenBank/DDBJ whole genome shotgun (WGS) entry which is preliminary data.</text>
</comment>
<dbReference type="EMBL" id="BTPD01000011">
    <property type="protein sequence ID" value="GMQ30649.1"/>
    <property type="molecule type" value="Genomic_DNA"/>
</dbReference>
<gene>
    <name evidence="1" type="ORF">Aconfl_32920</name>
</gene>